<keyword evidence="2" id="KW-0812">Transmembrane</keyword>
<proteinExistence type="predicted"/>
<feature type="region of interest" description="Disordered" evidence="1">
    <location>
        <begin position="202"/>
        <end position="232"/>
    </location>
</feature>
<protein>
    <submittedName>
        <fullName evidence="3">Uncharacterized protein</fullName>
    </submittedName>
</protein>
<name>A0A1Q9EYC7_SYMMI</name>
<comment type="caution">
    <text evidence="3">The sequence shown here is derived from an EMBL/GenBank/DDBJ whole genome shotgun (WGS) entry which is preliminary data.</text>
</comment>
<accession>A0A1Q9EYC7</accession>
<dbReference type="EMBL" id="LSRX01000043">
    <property type="protein sequence ID" value="OLQ12419.1"/>
    <property type="molecule type" value="Genomic_DNA"/>
</dbReference>
<organism evidence="3 4">
    <name type="scientific">Symbiodinium microadriaticum</name>
    <name type="common">Dinoflagellate</name>
    <name type="synonym">Zooxanthella microadriatica</name>
    <dbReference type="NCBI Taxonomy" id="2951"/>
    <lineage>
        <taxon>Eukaryota</taxon>
        <taxon>Sar</taxon>
        <taxon>Alveolata</taxon>
        <taxon>Dinophyceae</taxon>
        <taxon>Suessiales</taxon>
        <taxon>Symbiodiniaceae</taxon>
        <taxon>Symbiodinium</taxon>
    </lineage>
</organism>
<dbReference type="OrthoDB" id="10391633at2759"/>
<feature type="compositionally biased region" description="Polar residues" evidence="1">
    <location>
        <begin position="207"/>
        <end position="219"/>
    </location>
</feature>
<evidence type="ECO:0000256" key="2">
    <source>
        <dbReference type="SAM" id="Phobius"/>
    </source>
</evidence>
<keyword evidence="2" id="KW-1133">Transmembrane helix</keyword>
<reference evidence="3 4" key="1">
    <citation type="submission" date="2016-02" db="EMBL/GenBank/DDBJ databases">
        <title>Genome analysis of coral dinoflagellate symbionts highlights evolutionary adaptations to a symbiotic lifestyle.</title>
        <authorList>
            <person name="Aranda M."/>
            <person name="Li Y."/>
            <person name="Liew Y.J."/>
            <person name="Baumgarten S."/>
            <person name="Simakov O."/>
            <person name="Wilson M."/>
            <person name="Piel J."/>
            <person name="Ashoor H."/>
            <person name="Bougouffa S."/>
            <person name="Bajic V.B."/>
            <person name="Ryu T."/>
            <person name="Ravasi T."/>
            <person name="Bayer T."/>
            <person name="Micklem G."/>
            <person name="Kim H."/>
            <person name="Bhak J."/>
            <person name="Lajeunesse T.C."/>
            <person name="Voolstra C.R."/>
        </authorList>
    </citation>
    <scope>NUCLEOTIDE SEQUENCE [LARGE SCALE GENOMIC DNA]</scope>
    <source>
        <strain evidence="3 4">CCMP2467</strain>
    </source>
</reference>
<dbReference type="Proteomes" id="UP000186817">
    <property type="component" value="Unassembled WGS sequence"/>
</dbReference>
<keyword evidence="2" id="KW-0472">Membrane</keyword>
<evidence type="ECO:0000313" key="3">
    <source>
        <dbReference type="EMBL" id="OLQ12419.1"/>
    </source>
</evidence>
<keyword evidence="4" id="KW-1185">Reference proteome</keyword>
<feature type="transmembrane region" description="Helical" evidence="2">
    <location>
        <begin position="16"/>
        <end position="35"/>
    </location>
</feature>
<gene>
    <name evidence="3" type="ORF">AK812_SmicGene3639</name>
</gene>
<evidence type="ECO:0000313" key="4">
    <source>
        <dbReference type="Proteomes" id="UP000186817"/>
    </source>
</evidence>
<dbReference type="AlphaFoldDB" id="A0A1Q9EYC7"/>
<sequence length="345" mass="37967">MGAVGSTALEDAQCGGTPAMLFVVVGVLLAFAPGWPKEIWLQAMRGDMLAALKQQVMGDFSNIERAELEVDAPPPGLQLPPKQDSLVLPAPSMSSGVSVSAYSNLTASSIISDDGGHLEGVQLSGVNVDGMDLQRAEWRIGQLSQKLKGCMGRRCQSIVAEVHIPKAELVSHKSPELSRAMSLHWPASQWCFHQKSWKSERGVRRPSATSSETSASWQRQPREGCGPRRYTNGCRPPGPCSTKWPDRLFYDVESYTGVHTCGGPVVQDKENDPDLTFKSSLRPQRARSATVRSSSNGLPQHWQPTWTRLREAEDSPKSLKRLWLVLLNERLERARFGDLLPDDVS</sequence>
<evidence type="ECO:0000256" key="1">
    <source>
        <dbReference type="SAM" id="MobiDB-lite"/>
    </source>
</evidence>